<dbReference type="STRING" id="54.SAMN02745121_02332"/>
<dbReference type="RefSeq" id="WP_170135416.1">
    <property type="nucleotide sequence ID" value="NZ_FOMX01000006.1"/>
</dbReference>
<dbReference type="PANTHER" id="PTHR46580">
    <property type="entry name" value="SENSOR KINASE-RELATED"/>
    <property type="match status" value="1"/>
</dbReference>
<sequence>MVTSSFPLVHAPSSVVVADFDGDTDLDIATGAPGLSRIEVQLNSGSGDFVPGSPIGLMPATGELHLAAGDVDGDGDPDLAAAQQVPSDVNVLIGQAGQWMVTPTLDAVSGTRRVHFADGDGDGIRDLVTICETSPTVATWTSTAFTGGLLADFDGDGRLDLIAVGELPAVSVLRGDGDGGFVCEQVFELEAPTTRDLLAAGDVDGDGRMEIVAGEPDLLEIQIVTTL</sequence>
<evidence type="ECO:0000313" key="2">
    <source>
        <dbReference type="EMBL" id="SFD94156.1"/>
    </source>
</evidence>
<dbReference type="Proteomes" id="UP000199400">
    <property type="component" value="Unassembled WGS sequence"/>
</dbReference>
<accession>A0A1I1WG59</accession>
<evidence type="ECO:0000256" key="1">
    <source>
        <dbReference type="ARBA" id="ARBA00022729"/>
    </source>
</evidence>
<organism evidence="2 3">
    <name type="scientific">Nannocystis exedens</name>
    <dbReference type="NCBI Taxonomy" id="54"/>
    <lineage>
        <taxon>Bacteria</taxon>
        <taxon>Pseudomonadati</taxon>
        <taxon>Myxococcota</taxon>
        <taxon>Polyangia</taxon>
        <taxon>Nannocystales</taxon>
        <taxon>Nannocystaceae</taxon>
        <taxon>Nannocystis</taxon>
    </lineage>
</organism>
<reference evidence="3" key="1">
    <citation type="submission" date="2016-10" db="EMBL/GenBank/DDBJ databases">
        <authorList>
            <person name="Varghese N."/>
            <person name="Submissions S."/>
        </authorList>
    </citation>
    <scope>NUCLEOTIDE SEQUENCE [LARGE SCALE GENOMIC DNA]</scope>
    <source>
        <strain evidence="3">ATCC 25963</strain>
    </source>
</reference>
<dbReference type="InterPro" id="IPR013517">
    <property type="entry name" value="FG-GAP"/>
</dbReference>
<evidence type="ECO:0000313" key="3">
    <source>
        <dbReference type="Proteomes" id="UP000199400"/>
    </source>
</evidence>
<dbReference type="SUPFAM" id="SSF69318">
    <property type="entry name" value="Integrin alpha N-terminal domain"/>
    <property type="match status" value="1"/>
</dbReference>
<proteinExistence type="predicted"/>
<dbReference type="Pfam" id="PF13517">
    <property type="entry name" value="FG-GAP_3"/>
    <property type="match status" value="2"/>
</dbReference>
<dbReference type="AlphaFoldDB" id="A0A1I1WG59"/>
<keyword evidence="1" id="KW-0732">Signal</keyword>
<dbReference type="InterPro" id="IPR028994">
    <property type="entry name" value="Integrin_alpha_N"/>
</dbReference>
<keyword evidence="3" id="KW-1185">Reference proteome</keyword>
<dbReference type="EMBL" id="FOMX01000006">
    <property type="protein sequence ID" value="SFD94156.1"/>
    <property type="molecule type" value="Genomic_DNA"/>
</dbReference>
<protein>
    <submittedName>
        <fullName evidence="2">Repeat domain-containing protein</fullName>
    </submittedName>
</protein>
<name>A0A1I1WG59_9BACT</name>
<gene>
    <name evidence="2" type="ORF">SAMN02745121_02332</name>
</gene>
<dbReference type="Gene3D" id="2.130.10.130">
    <property type="entry name" value="Integrin alpha, N-terminal"/>
    <property type="match status" value="2"/>
</dbReference>